<evidence type="ECO:0000313" key="3">
    <source>
        <dbReference type="Proteomes" id="UP001066276"/>
    </source>
</evidence>
<name>A0AAV7KT51_PLEWA</name>
<dbReference type="EMBL" id="JANPWB010000016">
    <property type="protein sequence ID" value="KAJ1082616.1"/>
    <property type="molecule type" value="Genomic_DNA"/>
</dbReference>
<reference evidence="2" key="1">
    <citation type="journal article" date="2022" name="bioRxiv">
        <title>Sequencing and chromosome-scale assembly of the giantPleurodeles waltlgenome.</title>
        <authorList>
            <person name="Brown T."/>
            <person name="Elewa A."/>
            <person name="Iarovenko S."/>
            <person name="Subramanian E."/>
            <person name="Araus A.J."/>
            <person name="Petzold A."/>
            <person name="Susuki M."/>
            <person name="Suzuki K.-i.T."/>
            <person name="Hayashi T."/>
            <person name="Toyoda A."/>
            <person name="Oliveira C."/>
            <person name="Osipova E."/>
            <person name="Leigh N.D."/>
            <person name="Simon A."/>
            <person name="Yun M.H."/>
        </authorList>
    </citation>
    <scope>NUCLEOTIDE SEQUENCE</scope>
    <source>
        <strain evidence="2">20211129_DDA</strain>
        <tissue evidence="2">Liver</tissue>
    </source>
</reference>
<protein>
    <submittedName>
        <fullName evidence="2">Uncharacterized protein</fullName>
    </submittedName>
</protein>
<comment type="caution">
    <text evidence="2">The sequence shown here is derived from an EMBL/GenBank/DDBJ whole genome shotgun (WGS) entry which is preliminary data.</text>
</comment>
<organism evidence="2 3">
    <name type="scientific">Pleurodeles waltl</name>
    <name type="common">Iberian ribbed newt</name>
    <dbReference type="NCBI Taxonomy" id="8319"/>
    <lineage>
        <taxon>Eukaryota</taxon>
        <taxon>Metazoa</taxon>
        <taxon>Chordata</taxon>
        <taxon>Craniata</taxon>
        <taxon>Vertebrata</taxon>
        <taxon>Euteleostomi</taxon>
        <taxon>Amphibia</taxon>
        <taxon>Batrachia</taxon>
        <taxon>Caudata</taxon>
        <taxon>Salamandroidea</taxon>
        <taxon>Salamandridae</taxon>
        <taxon>Pleurodelinae</taxon>
        <taxon>Pleurodeles</taxon>
    </lineage>
</organism>
<feature type="compositionally biased region" description="Pro residues" evidence="1">
    <location>
        <begin position="138"/>
        <end position="151"/>
    </location>
</feature>
<proteinExistence type="predicted"/>
<accession>A0AAV7KT51</accession>
<evidence type="ECO:0000256" key="1">
    <source>
        <dbReference type="SAM" id="MobiDB-lite"/>
    </source>
</evidence>
<sequence length="151" mass="16400">MVCVSRKERTTVSRRKRCTRQSDDAGHAEDAHASRVFNRQSALLWCLSELDRLAGDVSGIQRQLRRSLAASNCERQSKCDLVQGCVWLPETMNAIQCLCEAASGCQWLREALRGRQGTSSPVAVEKSLDGGAPAGAGRPPPLDAQRTPPAP</sequence>
<dbReference type="AlphaFoldDB" id="A0AAV7KT51"/>
<gene>
    <name evidence="2" type="ORF">NDU88_002781</name>
</gene>
<evidence type="ECO:0000313" key="2">
    <source>
        <dbReference type="EMBL" id="KAJ1082616.1"/>
    </source>
</evidence>
<keyword evidence="3" id="KW-1185">Reference proteome</keyword>
<feature type="region of interest" description="Disordered" evidence="1">
    <location>
        <begin position="115"/>
        <end position="151"/>
    </location>
</feature>
<dbReference type="Proteomes" id="UP001066276">
    <property type="component" value="Chromosome 12"/>
</dbReference>